<evidence type="ECO:0000256" key="1">
    <source>
        <dbReference type="SAM" id="SignalP"/>
    </source>
</evidence>
<comment type="caution">
    <text evidence="2">The sequence shown here is derived from an EMBL/GenBank/DDBJ whole genome shotgun (WGS) entry which is preliminary data.</text>
</comment>
<keyword evidence="3" id="KW-1185">Reference proteome</keyword>
<sequence>MAVGTLLLILGILAGGLWVMRDYQAAAIEGVLAFFDEEYYWLWTEQQFAFFVDKCLGHGSDTAAILWRCFWYNATYPFTELTDEDREQGQELDLDAWKQAITLLASDVGTGVGYGRPRYTIFGREQDIKLSRFMAMAVPRDGASPKNSPTVNDSAADKIDDDENDWHLPTELEKIAFVAATQLPIDMKFAGPHLSEVLPRVRKLVVNDGRGGSNNDGNRNVQFSADDFVIPYQDMVNLLAAVLQINEACPNTLTRSICDHELLRMPKKVGRKANRAVAEAILAAGGIRSWSAITFSMYSVFVDKLVSLDGSEVDLI</sequence>
<keyword evidence="1" id="KW-0732">Signal</keyword>
<proteinExistence type="predicted"/>
<reference evidence="2 3" key="1">
    <citation type="submission" date="2024-01" db="EMBL/GenBank/DDBJ databases">
        <authorList>
            <person name="Allen C."/>
            <person name="Tagirdzhanova G."/>
        </authorList>
    </citation>
    <scope>NUCLEOTIDE SEQUENCE [LARGE SCALE GENOMIC DNA]</scope>
</reference>
<dbReference type="Proteomes" id="UP001642406">
    <property type="component" value="Unassembled WGS sequence"/>
</dbReference>
<feature type="signal peptide" evidence="1">
    <location>
        <begin position="1"/>
        <end position="16"/>
    </location>
</feature>
<accession>A0ABP0CGQ9</accession>
<organism evidence="2 3">
    <name type="scientific">Sporothrix bragantina</name>
    <dbReference type="NCBI Taxonomy" id="671064"/>
    <lineage>
        <taxon>Eukaryota</taxon>
        <taxon>Fungi</taxon>
        <taxon>Dikarya</taxon>
        <taxon>Ascomycota</taxon>
        <taxon>Pezizomycotina</taxon>
        <taxon>Sordariomycetes</taxon>
        <taxon>Sordariomycetidae</taxon>
        <taxon>Ophiostomatales</taxon>
        <taxon>Ophiostomataceae</taxon>
        <taxon>Sporothrix</taxon>
    </lineage>
</organism>
<gene>
    <name evidence="2" type="ORF">SBRCBS47491_007784</name>
</gene>
<evidence type="ECO:0000313" key="2">
    <source>
        <dbReference type="EMBL" id="CAK7231003.1"/>
    </source>
</evidence>
<feature type="chain" id="PRO_5046452137" evidence="1">
    <location>
        <begin position="17"/>
        <end position="316"/>
    </location>
</feature>
<name>A0ABP0CGQ9_9PEZI</name>
<protein>
    <submittedName>
        <fullName evidence="2">Uncharacterized protein</fullName>
    </submittedName>
</protein>
<evidence type="ECO:0000313" key="3">
    <source>
        <dbReference type="Proteomes" id="UP001642406"/>
    </source>
</evidence>
<dbReference type="EMBL" id="CAWUHC010000091">
    <property type="protein sequence ID" value="CAK7231003.1"/>
    <property type="molecule type" value="Genomic_DNA"/>
</dbReference>